<dbReference type="Gene3D" id="3.30.365.10">
    <property type="entry name" value="Aldehyde oxidase/xanthine dehydrogenase, molybdopterin binding domain"/>
    <property type="match status" value="4"/>
</dbReference>
<gene>
    <name evidence="3" type="ORF">O6P37_25645</name>
</gene>
<sequence>MTTVEPGTTPDTTEPPSAPAEFDPDVDSGPQDRERNFRVVGQSPAHHDFINKVRGTLLYAADWSLPGMLHGKIVRSDMASAKIVRIDTSAAERLEGVEAVLTAADVPHNAVVEHASGGLGELTVEQPVLAADRVRYVGEPIAVVAAVDPETAAEAADLVEIEYEPLPGVFSPEEALADGAPLVHDEGNVLVNWHIERGDLDAAFEQADIVVDRTYRSQPVEHAYLETEAGVGWIENDVVTLRISTQVIEHAVEIASILGLPQSQVRHIASYMGGGFGGKEDMTVEPYLALLVWRTRRPVRMIWSRQESILASSKRHPFTMHYRTAATKQGEILAVDVDVMGDAGAYPCLSARVLFAAAALSPGPYRVPTVRIRSRAVFTNNTPTSAFRGFGAMQVTLGYESQMDTLAAELGLSRQEVRDRNYIETGDLLAGGEPITTAVAVRETRDAALAMLGEPSPPSDPDKVVGQGFACGMQPYGRSIWFRDHAAAWVTLQADGTLLIRSGVTDLGAGQAASLCQIASEILGVALSDISVYIGDTALTPPAGGTYATRQLYMSGNAILRAARTLRDQLTPVAAEELGVPEDALIWVDGMVRTEDGARGLSLPELVRAANEARVDTAVLHTWRARSGGFDPQKGQGHTYPDYTFGTHAAEVEVDVETGEVRLLKYVACHDVGRAINPTRVRGQIIGGAAQGIGYALTEDCVTEAGHPSSSLFADYLIPTAMDLPDIGVAIIESGSGRGPLNARGIGEPPIGPPAATIASAVEAAIGSRPQQLPITAERVLALIDQQGLQDQTKGRSA</sequence>
<dbReference type="InterPro" id="IPR036856">
    <property type="entry name" value="Ald_Oxase/Xan_DH_a/b_sf"/>
</dbReference>
<evidence type="ECO:0000256" key="1">
    <source>
        <dbReference type="SAM" id="MobiDB-lite"/>
    </source>
</evidence>
<dbReference type="Pfam" id="PF02738">
    <property type="entry name" value="MoCoBD_1"/>
    <property type="match status" value="1"/>
</dbReference>
<protein>
    <submittedName>
        <fullName evidence="3">Xanthine dehydrogenase family protein molybdopterin-binding subunit</fullName>
    </submittedName>
</protein>
<feature type="domain" description="Aldehyde oxidase/xanthine dehydrogenase a/b hammerhead" evidence="2">
    <location>
        <begin position="54"/>
        <end position="167"/>
    </location>
</feature>
<dbReference type="SUPFAM" id="SSF54665">
    <property type="entry name" value="CO dehydrogenase molybdoprotein N-domain-like"/>
    <property type="match status" value="1"/>
</dbReference>
<keyword evidence="4" id="KW-1185">Reference proteome</keyword>
<dbReference type="SMART" id="SM01008">
    <property type="entry name" value="Ald_Xan_dh_C"/>
    <property type="match status" value="1"/>
</dbReference>
<evidence type="ECO:0000313" key="3">
    <source>
        <dbReference type="EMBL" id="MCZ8382259.1"/>
    </source>
</evidence>
<accession>A0ABT4Q094</accession>
<dbReference type="PANTHER" id="PTHR11908">
    <property type="entry name" value="XANTHINE DEHYDROGENASE"/>
    <property type="match status" value="1"/>
</dbReference>
<name>A0ABT4Q094_9MYCO</name>
<dbReference type="Pfam" id="PF20256">
    <property type="entry name" value="MoCoBD_2"/>
    <property type="match status" value="1"/>
</dbReference>
<dbReference type="InterPro" id="IPR008274">
    <property type="entry name" value="AldOxase/xan_DH_MoCoBD1"/>
</dbReference>
<dbReference type="InterPro" id="IPR046867">
    <property type="entry name" value="AldOxase/xan_DH_MoCoBD2"/>
</dbReference>
<reference evidence="3" key="1">
    <citation type="submission" date="2022-12" db="EMBL/GenBank/DDBJ databases">
        <authorList>
            <person name="Deng Y."/>
            <person name="Zhang Y.-Q."/>
        </authorList>
    </citation>
    <scope>NUCLEOTIDE SEQUENCE</scope>
    <source>
        <strain evidence="3">CPCC 205372</strain>
    </source>
</reference>
<organism evidence="3 4">
    <name type="scientific">Mycobacterium hippophais</name>
    <dbReference type="NCBI Taxonomy" id="3016340"/>
    <lineage>
        <taxon>Bacteria</taxon>
        <taxon>Bacillati</taxon>
        <taxon>Actinomycetota</taxon>
        <taxon>Actinomycetes</taxon>
        <taxon>Mycobacteriales</taxon>
        <taxon>Mycobacteriaceae</taxon>
        <taxon>Mycobacterium</taxon>
    </lineage>
</organism>
<evidence type="ECO:0000259" key="2">
    <source>
        <dbReference type="SMART" id="SM01008"/>
    </source>
</evidence>
<dbReference type="Gene3D" id="3.90.1170.50">
    <property type="entry name" value="Aldehyde oxidase/xanthine dehydrogenase, a/b hammerhead"/>
    <property type="match status" value="1"/>
</dbReference>
<comment type="caution">
    <text evidence="3">The sequence shown here is derived from an EMBL/GenBank/DDBJ whole genome shotgun (WGS) entry which is preliminary data.</text>
</comment>
<feature type="region of interest" description="Disordered" evidence="1">
    <location>
        <begin position="1"/>
        <end position="32"/>
    </location>
</feature>
<proteinExistence type="predicted"/>
<dbReference type="PANTHER" id="PTHR11908:SF157">
    <property type="entry name" value="XANTHINE DEHYDROGENASE SUBUNIT D-RELATED"/>
    <property type="match status" value="1"/>
</dbReference>
<evidence type="ECO:0000313" key="4">
    <source>
        <dbReference type="Proteomes" id="UP001142153"/>
    </source>
</evidence>
<dbReference type="Pfam" id="PF01315">
    <property type="entry name" value="Ald_Xan_dh_C"/>
    <property type="match status" value="1"/>
</dbReference>
<dbReference type="SUPFAM" id="SSF56003">
    <property type="entry name" value="Molybdenum cofactor-binding domain"/>
    <property type="match status" value="1"/>
</dbReference>
<feature type="compositionally biased region" description="Low complexity" evidence="1">
    <location>
        <begin position="1"/>
        <end position="15"/>
    </location>
</feature>
<dbReference type="EMBL" id="JAPZPY010000016">
    <property type="protein sequence ID" value="MCZ8382259.1"/>
    <property type="molecule type" value="Genomic_DNA"/>
</dbReference>
<dbReference type="Proteomes" id="UP001142153">
    <property type="component" value="Unassembled WGS sequence"/>
</dbReference>
<dbReference type="InterPro" id="IPR037165">
    <property type="entry name" value="AldOxase/xan_DH_Mopterin-bd_sf"/>
</dbReference>
<dbReference type="RefSeq" id="WP_269896730.1">
    <property type="nucleotide sequence ID" value="NZ_JAPZPY010000016.1"/>
</dbReference>
<dbReference type="InterPro" id="IPR000674">
    <property type="entry name" value="Ald_Oxase/Xan_DH_a/b"/>
</dbReference>
<dbReference type="InterPro" id="IPR016208">
    <property type="entry name" value="Ald_Oxase/xanthine_DH-like"/>
</dbReference>